<name>A0A918JDU6_9ALTE</name>
<reference evidence="8" key="1">
    <citation type="journal article" date="2014" name="Int. J. Syst. Evol. Microbiol.">
        <title>Complete genome sequence of Corynebacterium casei LMG S-19264T (=DSM 44701T), isolated from a smear-ripened cheese.</title>
        <authorList>
            <consortium name="US DOE Joint Genome Institute (JGI-PGF)"/>
            <person name="Walter F."/>
            <person name="Albersmeier A."/>
            <person name="Kalinowski J."/>
            <person name="Ruckert C."/>
        </authorList>
    </citation>
    <scope>NUCLEOTIDE SEQUENCE</scope>
    <source>
        <strain evidence="8">KCTC 22164</strain>
    </source>
</reference>
<dbReference type="InterPro" id="IPR029063">
    <property type="entry name" value="SAM-dependent_MTases_sf"/>
</dbReference>
<dbReference type="GO" id="GO:0006304">
    <property type="term" value="P:DNA modification"/>
    <property type="evidence" value="ECO:0007669"/>
    <property type="project" value="InterPro"/>
</dbReference>
<evidence type="ECO:0000256" key="4">
    <source>
        <dbReference type="ARBA" id="ARBA00022691"/>
    </source>
</evidence>
<proteinExistence type="predicted"/>
<dbReference type="GO" id="GO:0032259">
    <property type="term" value="P:methylation"/>
    <property type="evidence" value="ECO:0007669"/>
    <property type="project" value="UniProtKB-KW"/>
</dbReference>
<dbReference type="PANTHER" id="PTHR33841:SF1">
    <property type="entry name" value="DNA METHYLTRANSFERASE A"/>
    <property type="match status" value="1"/>
</dbReference>
<evidence type="ECO:0000259" key="7">
    <source>
        <dbReference type="Pfam" id="PF07669"/>
    </source>
</evidence>
<protein>
    <recommendedName>
        <fullName evidence="1">site-specific DNA-methyltransferase (adenine-specific)</fullName>
        <ecNumber evidence="1">2.1.1.72</ecNumber>
    </recommendedName>
</protein>
<dbReference type="InterPro" id="IPR011639">
    <property type="entry name" value="MethylTrfase_TaqI-like_dom"/>
</dbReference>
<keyword evidence="6" id="KW-0175">Coiled coil</keyword>
<dbReference type="NCBIfam" id="NF033452">
    <property type="entry name" value="BREX_1_MTaseX"/>
    <property type="match status" value="1"/>
</dbReference>
<dbReference type="InterPro" id="IPR050953">
    <property type="entry name" value="N4_N6_ade-DNA_methylase"/>
</dbReference>
<dbReference type="EC" id="2.1.1.72" evidence="1"/>
<feature type="domain" description="Type II methyltransferase M.TaqI-like" evidence="7">
    <location>
        <begin position="350"/>
        <end position="600"/>
    </location>
</feature>
<evidence type="ECO:0000256" key="2">
    <source>
        <dbReference type="ARBA" id="ARBA00022603"/>
    </source>
</evidence>
<evidence type="ECO:0000313" key="9">
    <source>
        <dbReference type="Proteomes" id="UP000631300"/>
    </source>
</evidence>
<keyword evidence="9" id="KW-1185">Reference proteome</keyword>
<reference evidence="8" key="2">
    <citation type="submission" date="2020-09" db="EMBL/GenBank/DDBJ databases">
        <authorList>
            <person name="Sun Q."/>
            <person name="Kim S."/>
        </authorList>
    </citation>
    <scope>NUCLEOTIDE SEQUENCE</scope>
    <source>
        <strain evidence="8">KCTC 22164</strain>
    </source>
</reference>
<sequence length="1215" mass="138916">MNTKNLKAYAPTARSQFMEAVAKRAAHFGIYEDEIVPVSFQGSTAIIEGNAFTKQQGEQRKRLEKRIEEKPLATYKERFDLFVREMAYTWFNRLAALRYMELHDYFEHGFRVLSNPSNQDGLPEILDHAADVADMLGLDKAQIIEWQLSGDKQEVLYRELLLGQCHHLHSVMPFLFEAIDDATELLLPDNLTKTDSILKGLVNDIPEEDWEQIEVIGWLYQFYISEHKDAVIGKVVKSEDIPAATQLFTPNWIVKYLVQNSIGRQWLATYPDSSIKAKMEYYIEPAEQTDEVNAQLAAITPSRIDPESIKALDPACGSGHILVEMYEVLREIYLERGYRLREIPELILTKNIYGLDIDDRAAQLTGFALLMKAREDDRRIFQRVQDGSVKLNVYALQSTEGWDSASLWQALNLDGKAKQGSSGDLFAESTNVIPAHAGIYAEYYDLLKYLIMSFEQAKTLGSLIQIDHQYLPTLEKFKDELLEKLQGTDPTAIAAAIQLLPVIEQATVLAEKYSAVIANSPYMGSKGMNSLLKKFAKENFPYSKSDLFALFMERAFFWLSKFGVNAQVNMQSWMFLSSYEKLRSNILSTKTFITMAHLGARAFGQISGEVVQTTAWVIGNYHLGSFQPVFFRLISGNEKEKQISLKSKRFRHSHTAQQSFSKIPGSPIAYWFNDSFRELFSSNKSVLDFSKGSTGLQTSNSEKFLRYWWEVSAISNKWFRYAKGGEFRKWYGNVEHVVNWFNNGAEIKEYVVNKYPYLNGNYALVVKNENTYFEEGLLTSRITSGGLGFRIKKATELYADACTAAFPKDTKIFLGLLNSKLSGLIQQLNPTINFQASDLQKFPIIYPENSNEFIKLVDEAISVSKRDWDDFETSRDFVESPIIKSDRLINASFDNYLDYCKNESETLRGIEEDINKTVIESYGLVDVLEHTTPINEITLAKNIIFRYPNSESDSRLISDTLTELISYFVGCSMGRFSLDIGGLVYAHGGNEGFRQLLAKAAYKTFPADEDGIIPLASEEWLFEDDATIRLRGFVKTVWGEDSLQENLDFVAESLCLDSIKPKKGESSMETIRRYFSTQFFADHCKMYKKRPIYWLFSSGKEKAFECLVYLHRYNEATLSRMRTEYVTPLMGKYDHQLSRKMEEVVEATGTELRRIEKEIKDLEKKQAELRKFDEELKHYAEMRISLDLDDGVKANYGKFGNLLANVKAIHGKAAK</sequence>
<organism evidence="8 9">
    <name type="scientific">Alteromonas halophila</name>
    <dbReference type="NCBI Taxonomy" id="516698"/>
    <lineage>
        <taxon>Bacteria</taxon>
        <taxon>Pseudomonadati</taxon>
        <taxon>Pseudomonadota</taxon>
        <taxon>Gammaproteobacteria</taxon>
        <taxon>Alteromonadales</taxon>
        <taxon>Alteromonadaceae</taxon>
        <taxon>Alteromonas/Salinimonas group</taxon>
        <taxon>Alteromonas</taxon>
    </lineage>
</organism>
<dbReference type="AlphaFoldDB" id="A0A918JDU6"/>
<keyword evidence="4" id="KW-0949">S-adenosyl-L-methionine</keyword>
<dbReference type="PRINTS" id="PR00507">
    <property type="entry name" value="N12N6MTFRASE"/>
</dbReference>
<keyword evidence="2" id="KW-0489">Methyltransferase</keyword>
<accession>A0A918JDU6</accession>
<evidence type="ECO:0000256" key="1">
    <source>
        <dbReference type="ARBA" id="ARBA00011900"/>
    </source>
</evidence>
<dbReference type="PANTHER" id="PTHR33841">
    <property type="entry name" value="DNA METHYLTRANSFERASE YEEA-RELATED"/>
    <property type="match status" value="1"/>
</dbReference>
<keyword evidence="3" id="KW-0808">Transferase</keyword>
<comment type="caution">
    <text evidence="8">The sequence shown here is derived from an EMBL/GenBank/DDBJ whole genome shotgun (WGS) entry which is preliminary data.</text>
</comment>
<dbReference type="GO" id="GO:0009007">
    <property type="term" value="F:site-specific DNA-methyltransferase (adenine-specific) activity"/>
    <property type="evidence" value="ECO:0007669"/>
    <property type="project" value="UniProtKB-EC"/>
</dbReference>
<dbReference type="EMBL" id="BMXP01000001">
    <property type="protein sequence ID" value="GGW75537.1"/>
    <property type="molecule type" value="Genomic_DNA"/>
</dbReference>
<dbReference type="SUPFAM" id="SSF53335">
    <property type="entry name" value="S-adenosyl-L-methionine-dependent methyltransferases"/>
    <property type="match status" value="1"/>
</dbReference>
<dbReference type="Pfam" id="PF07669">
    <property type="entry name" value="Eco57I"/>
    <property type="match status" value="1"/>
</dbReference>
<feature type="coiled-coil region" evidence="6">
    <location>
        <begin position="1145"/>
        <end position="1182"/>
    </location>
</feature>
<evidence type="ECO:0000313" key="8">
    <source>
        <dbReference type="EMBL" id="GGW75537.1"/>
    </source>
</evidence>
<comment type="catalytic activity">
    <reaction evidence="5">
        <text>a 2'-deoxyadenosine in DNA + S-adenosyl-L-methionine = an N(6)-methyl-2'-deoxyadenosine in DNA + S-adenosyl-L-homocysteine + H(+)</text>
        <dbReference type="Rhea" id="RHEA:15197"/>
        <dbReference type="Rhea" id="RHEA-COMP:12418"/>
        <dbReference type="Rhea" id="RHEA-COMP:12419"/>
        <dbReference type="ChEBI" id="CHEBI:15378"/>
        <dbReference type="ChEBI" id="CHEBI:57856"/>
        <dbReference type="ChEBI" id="CHEBI:59789"/>
        <dbReference type="ChEBI" id="CHEBI:90615"/>
        <dbReference type="ChEBI" id="CHEBI:90616"/>
        <dbReference type="EC" id="2.1.1.72"/>
    </reaction>
</comment>
<dbReference type="InterPro" id="IPR047939">
    <property type="entry name" value="BREX_1_PglX"/>
</dbReference>
<dbReference type="Gene3D" id="3.40.50.150">
    <property type="entry name" value="Vaccinia Virus protein VP39"/>
    <property type="match status" value="1"/>
</dbReference>
<dbReference type="Proteomes" id="UP000631300">
    <property type="component" value="Unassembled WGS sequence"/>
</dbReference>
<evidence type="ECO:0000256" key="5">
    <source>
        <dbReference type="ARBA" id="ARBA00047942"/>
    </source>
</evidence>
<evidence type="ECO:0000256" key="6">
    <source>
        <dbReference type="SAM" id="Coils"/>
    </source>
</evidence>
<dbReference type="RefSeq" id="WP_189403479.1">
    <property type="nucleotide sequence ID" value="NZ_BMXP01000001.1"/>
</dbReference>
<evidence type="ECO:0000256" key="3">
    <source>
        <dbReference type="ARBA" id="ARBA00022679"/>
    </source>
</evidence>
<gene>
    <name evidence="8" type="ORF">GCM10007391_04800</name>
</gene>